<dbReference type="SUPFAM" id="SSF53850">
    <property type="entry name" value="Periplasmic binding protein-like II"/>
    <property type="match status" value="1"/>
</dbReference>
<dbReference type="Gene3D" id="3.40.190.10">
    <property type="entry name" value="Periplasmic binding protein-like II"/>
    <property type="match status" value="2"/>
</dbReference>
<evidence type="ECO:0000256" key="4">
    <source>
        <dbReference type="SAM" id="SignalP"/>
    </source>
</evidence>
<dbReference type="Pfam" id="PF00497">
    <property type="entry name" value="SBP_bac_3"/>
    <property type="match status" value="1"/>
</dbReference>
<sequence>MEHAELTKKSQANGIAALAILSLGLFATAVPPAAAAANDLELTKPGTLVVTVQPYMPYTAVKDGKLVGLDSDILTAIADKLGLKIEINVTDFPGMLASVQTQRADITIGGIAWSDARQKVGLFTDPPYYSPPAMAVSGTASFPDVASLEGKNLGTVTGYVWAKSIAQVPNASPHTFPSADSVFQDISAGRLDVGFLDPLLITYQQQQRPDMKVRIEYLQPPTNEQVAVHPDYKYFQAYMTGFYLPKQSPKLAKAVSDQIDGMYKDGSLAALITKWGGDPQQFLVPSPEMAAQRRGVDRPADWNPPSIAK</sequence>
<feature type="region of interest" description="Disordered" evidence="3">
    <location>
        <begin position="288"/>
        <end position="309"/>
    </location>
</feature>
<evidence type="ECO:0000259" key="5">
    <source>
        <dbReference type="SMART" id="SM00062"/>
    </source>
</evidence>
<feature type="chain" id="PRO_5017768555" evidence="4">
    <location>
        <begin position="37"/>
        <end position="309"/>
    </location>
</feature>
<comment type="subcellular location">
    <subcellularLocation>
        <location evidence="1">Periplasm</location>
    </subcellularLocation>
</comment>
<evidence type="ECO:0000313" key="7">
    <source>
        <dbReference type="Proteomes" id="UP000256748"/>
    </source>
</evidence>
<keyword evidence="2 4" id="KW-0732">Signal</keyword>
<dbReference type="InterPro" id="IPR001638">
    <property type="entry name" value="Solute-binding_3/MltF_N"/>
</dbReference>
<dbReference type="PANTHER" id="PTHR35936">
    <property type="entry name" value="MEMBRANE-BOUND LYTIC MUREIN TRANSGLYCOSYLASE F"/>
    <property type="match status" value="1"/>
</dbReference>
<dbReference type="GO" id="GO:0042597">
    <property type="term" value="C:periplasmic space"/>
    <property type="evidence" value="ECO:0007669"/>
    <property type="project" value="UniProtKB-SubCell"/>
</dbReference>
<dbReference type="EMBL" id="NAOO01000027">
    <property type="protein sequence ID" value="RFB88190.1"/>
    <property type="molecule type" value="Genomic_DNA"/>
</dbReference>
<dbReference type="CDD" id="cd13530">
    <property type="entry name" value="PBP2_peptides_like"/>
    <property type="match status" value="1"/>
</dbReference>
<dbReference type="AlphaFoldDB" id="A0A3E1B9I5"/>
<organism evidence="6 7">
    <name type="scientific">Rhizobium leguminosarum bv. trifolii</name>
    <dbReference type="NCBI Taxonomy" id="386"/>
    <lineage>
        <taxon>Bacteria</taxon>
        <taxon>Pseudomonadati</taxon>
        <taxon>Pseudomonadota</taxon>
        <taxon>Alphaproteobacteria</taxon>
        <taxon>Hyphomicrobiales</taxon>
        <taxon>Rhizobiaceae</taxon>
        <taxon>Rhizobium/Agrobacterium group</taxon>
        <taxon>Rhizobium</taxon>
    </lineage>
</organism>
<evidence type="ECO:0000256" key="2">
    <source>
        <dbReference type="ARBA" id="ARBA00022729"/>
    </source>
</evidence>
<gene>
    <name evidence="6" type="ORF">B5K10_21980</name>
</gene>
<evidence type="ECO:0000256" key="3">
    <source>
        <dbReference type="SAM" id="MobiDB-lite"/>
    </source>
</evidence>
<name>A0A3E1B9I5_RHILT</name>
<reference evidence="6 7" key="1">
    <citation type="submission" date="2017-03" db="EMBL/GenBank/DDBJ databases">
        <title>Genome analysis of Rhizobial strains effectives or ineffectives for nitrogen fixation isolated from bean seeds.</title>
        <authorList>
            <person name="Peralta H."/>
            <person name="Aguilar-Vera A."/>
            <person name="Mora Y."/>
            <person name="Vargas-Lagunas C."/>
            <person name="Girard L."/>
            <person name="Mora J."/>
        </authorList>
    </citation>
    <scope>NUCLEOTIDE SEQUENCE [LARGE SCALE GENOMIC DNA]</scope>
    <source>
        <strain evidence="6 7">CCGM5</strain>
    </source>
</reference>
<dbReference type="SMART" id="SM00062">
    <property type="entry name" value="PBPb"/>
    <property type="match status" value="1"/>
</dbReference>
<comment type="caution">
    <text evidence="6">The sequence shown here is derived from an EMBL/GenBank/DDBJ whole genome shotgun (WGS) entry which is preliminary data.</text>
</comment>
<feature type="signal peptide" evidence="4">
    <location>
        <begin position="1"/>
        <end position="36"/>
    </location>
</feature>
<dbReference type="Proteomes" id="UP000256748">
    <property type="component" value="Unassembled WGS sequence"/>
</dbReference>
<dbReference type="PANTHER" id="PTHR35936:SF19">
    <property type="entry name" value="AMINO-ACID-BINDING PROTEIN YXEM-RELATED"/>
    <property type="match status" value="1"/>
</dbReference>
<proteinExistence type="predicted"/>
<feature type="domain" description="Solute-binding protein family 3/N-terminal" evidence="5">
    <location>
        <begin position="47"/>
        <end position="279"/>
    </location>
</feature>
<evidence type="ECO:0000256" key="1">
    <source>
        <dbReference type="ARBA" id="ARBA00004418"/>
    </source>
</evidence>
<dbReference type="RefSeq" id="WP_116275059.1">
    <property type="nucleotide sequence ID" value="NZ_KZ859523.1"/>
</dbReference>
<accession>A0A3E1B9I5</accession>
<evidence type="ECO:0000313" key="6">
    <source>
        <dbReference type="EMBL" id="RFB88190.1"/>
    </source>
</evidence>
<protein>
    <submittedName>
        <fullName evidence="6">Amino acid ABC transporter substrate-binding protein</fullName>
    </submittedName>
</protein>